<organism evidence="3 4">
    <name type="scientific">Polyporus arcularius HHB13444</name>
    <dbReference type="NCBI Taxonomy" id="1314778"/>
    <lineage>
        <taxon>Eukaryota</taxon>
        <taxon>Fungi</taxon>
        <taxon>Dikarya</taxon>
        <taxon>Basidiomycota</taxon>
        <taxon>Agaricomycotina</taxon>
        <taxon>Agaricomycetes</taxon>
        <taxon>Polyporales</taxon>
        <taxon>Polyporaceae</taxon>
        <taxon>Polyporus</taxon>
    </lineage>
</organism>
<dbReference type="STRING" id="1314778.A0A5C3NXC3"/>
<dbReference type="InParanoid" id="A0A5C3NXC3"/>
<evidence type="ECO:0000259" key="2">
    <source>
        <dbReference type="PROSITE" id="PS51471"/>
    </source>
</evidence>
<dbReference type="Pfam" id="PF13640">
    <property type="entry name" value="2OG-FeII_Oxy_3"/>
    <property type="match status" value="1"/>
</dbReference>
<name>A0A5C3NXC3_9APHY</name>
<keyword evidence="1" id="KW-0408">Iron</keyword>
<feature type="domain" description="Fe2OG dioxygenase" evidence="2">
    <location>
        <begin position="121"/>
        <end position="219"/>
    </location>
</feature>
<comment type="similarity">
    <text evidence="1">Belongs to the iron/ascorbate-dependent oxidoreductase family.</text>
</comment>
<dbReference type="AlphaFoldDB" id="A0A5C3NXC3"/>
<proteinExistence type="inferred from homology"/>
<accession>A0A5C3NXC3</accession>
<reference evidence="3 4" key="1">
    <citation type="journal article" date="2019" name="Nat. Ecol. Evol.">
        <title>Megaphylogeny resolves global patterns of mushroom evolution.</title>
        <authorList>
            <person name="Varga T."/>
            <person name="Krizsan K."/>
            <person name="Foldi C."/>
            <person name="Dima B."/>
            <person name="Sanchez-Garcia M."/>
            <person name="Sanchez-Ramirez S."/>
            <person name="Szollosi G.J."/>
            <person name="Szarkandi J.G."/>
            <person name="Papp V."/>
            <person name="Albert L."/>
            <person name="Andreopoulos W."/>
            <person name="Angelini C."/>
            <person name="Antonin V."/>
            <person name="Barry K.W."/>
            <person name="Bougher N.L."/>
            <person name="Buchanan P."/>
            <person name="Buyck B."/>
            <person name="Bense V."/>
            <person name="Catcheside P."/>
            <person name="Chovatia M."/>
            <person name="Cooper J."/>
            <person name="Damon W."/>
            <person name="Desjardin D."/>
            <person name="Finy P."/>
            <person name="Geml J."/>
            <person name="Haridas S."/>
            <person name="Hughes K."/>
            <person name="Justo A."/>
            <person name="Karasinski D."/>
            <person name="Kautmanova I."/>
            <person name="Kiss B."/>
            <person name="Kocsube S."/>
            <person name="Kotiranta H."/>
            <person name="LaButti K.M."/>
            <person name="Lechner B.E."/>
            <person name="Liimatainen K."/>
            <person name="Lipzen A."/>
            <person name="Lukacs Z."/>
            <person name="Mihaltcheva S."/>
            <person name="Morgado L.N."/>
            <person name="Niskanen T."/>
            <person name="Noordeloos M.E."/>
            <person name="Ohm R.A."/>
            <person name="Ortiz-Santana B."/>
            <person name="Ovrebo C."/>
            <person name="Racz N."/>
            <person name="Riley R."/>
            <person name="Savchenko A."/>
            <person name="Shiryaev A."/>
            <person name="Soop K."/>
            <person name="Spirin V."/>
            <person name="Szebenyi C."/>
            <person name="Tomsovsky M."/>
            <person name="Tulloss R.E."/>
            <person name="Uehling J."/>
            <person name="Grigoriev I.V."/>
            <person name="Vagvolgyi C."/>
            <person name="Papp T."/>
            <person name="Martin F.M."/>
            <person name="Miettinen O."/>
            <person name="Hibbett D.S."/>
            <person name="Nagy L.G."/>
        </authorList>
    </citation>
    <scope>NUCLEOTIDE SEQUENCE [LARGE SCALE GENOMIC DNA]</scope>
    <source>
        <strain evidence="3 4">HHB13444</strain>
    </source>
</reference>
<evidence type="ECO:0000256" key="1">
    <source>
        <dbReference type="RuleBase" id="RU003682"/>
    </source>
</evidence>
<evidence type="ECO:0000313" key="3">
    <source>
        <dbReference type="EMBL" id="TFK81722.1"/>
    </source>
</evidence>
<keyword evidence="1" id="KW-0479">Metal-binding</keyword>
<sequence>MTAIRALARLKQTLAQSLPYCGGTFELPSDSFELYYGRENAKFLNLSKTANNPDALNSLQSACEPAQFGRHTETVLDETYRKAGKMDTSEFLVRLDVVKSGLLDVVCSSLLSGDKSRRSVTAELYKLNVYGEGAFFKPHTDTPTNSNMFGSLVVVFPTPHSGGTLVLRHHEHEWTFDSAKLLAGTSNRFAYAAFFSDVEHEVTPVTSGHRINLTYNLYWADLGLDGIVLSTQPDGVNVLQPPSANATDVGRILSEVLEDSSLLPAGGTLGFGLRHAYPFPRTWDPAVDKLDPLLLLPILLKGSDLALYDACDALGLEPKLKFISETDDKPVLLDRAVQLSVMEIEDPEGTMLREHNGVVVEEVGADFEPSEEDIGKSVRPVHWVTRVGAINKLASTYIHYGNEGVLSHLYMTPCLTVEVGPVGARQTSRAK</sequence>
<dbReference type="Gene3D" id="2.60.120.620">
    <property type="entry name" value="q2cbj1_9rhob like domain"/>
    <property type="match status" value="1"/>
</dbReference>
<dbReference type="GO" id="GO:0016491">
    <property type="term" value="F:oxidoreductase activity"/>
    <property type="evidence" value="ECO:0007669"/>
    <property type="project" value="UniProtKB-KW"/>
</dbReference>
<keyword evidence="1" id="KW-0560">Oxidoreductase</keyword>
<dbReference type="InterPro" id="IPR044862">
    <property type="entry name" value="Pro_4_hyd_alph_FE2OG_OXY"/>
</dbReference>
<dbReference type="EMBL" id="ML211568">
    <property type="protein sequence ID" value="TFK81722.1"/>
    <property type="molecule type" value="Genomic_DNA"/>
</dbReference>
<protein>
    <recommendedName>
        <fullName evidence="2">Fe2OG dioxygenase domain-containing protein</fullName>
    </recommendedName>
</protein>
<dbReference type="Proteomes" id="UP000308197">
    <property type="component" value="Unassembled WGS sequence"/>
</dbReference>
<dbReference type="PANTHER" id="PTHR33099:SF14">
    <property type="entry name" value="PROLYL 4-HYDROXYLASE ALPHA SUBUNIT FE(2+) 2OG DIOXYGENASE DOMAIN-CONTAINING PROTEIN"/>
    <property type="match status" value="1"/>
</dbReference>
<dbReference type="PROSITE" id="PS51471">
    <property type="entry name" value="FE2OG_OXY"/>
    <property type="match status" value="1"/>
</dbReference>
<keyword evidence="4" id="KW-1185">Reference proteome</keyword>
<dbReference type="InterPro" id="IPR005123">
    <property type="entry name" value="Oxoglu/Fe-dep_dioxygenase_dom"/>
</dbReference>
<dbReference type="GO" id="GO:0046872">
    <property type="term" value="F:metal ion binding"/>
    <property type="evidence" value="ECO:0007669"/>
    <property type="project" value="UniProtKB-KW"/>
</dbReference>
<dbReference type="PANTHER" id="PTHR33099">
    <property type="entry name" value="FE2OG DIOXYGENASE DOMAIN-CONTAINING PROTEIN"/>
    <property type="match status" value="1"/>
</dbReference>
<evidence type="ECO:0000313" key="4">
    <source>
        <dbReference type="Proteomes" id="UP000308197"/>
    </source>
</evidence>
<gene>
    <name evidence="3" type="ORF">K466DRAFT_604275</name>
</gene>